<reference evidence="3 4" key="1">
    <citation type="submission" date="2014-04" db="EMBL/GenBank/DDBJ databases">
        <authorList>
            <consortium name="DOE Joint Genome Institute"/>
            <person name="Kuo A."/>
            <person name="Kohler A."/>
            <person name="Costa M.D."/>
            <person name="Nagy L.G."/>
            <person name="Floudas D."/>
            <person name="Copeland A."/>
            <person name="Barry K.W."/>
            <person name="Cichocki N."/>
            <person name="Veneault-Fourrey C."/>
            <person name="LaButti K."/>
            <person name="Lindquist E.A."/>
            <person name="Lipzen A."/>
            <person name="Lundell T."/>
            <person name="Morin E."/>
            <person name="Murat C."/>
            <person name="Sun H."/>
            <person name="Tunlid A."/>
            <person name="Henrissat B."/>
            <person name="Grigoriev I.V."/>
            <person name="Hibbett D.S."/>
            <person name="Martin F."/>
            <person name="Nordberg H.P."/>
            <person name="Cantor M.N."/>
            <person name="Hua S.X."/>
        </authorList>
    </citation>
    <scope>NUCLEOTIDE SEQUENCE [LARGE SCALE GENOMIC DNA]</scope>
    <source>
        <strain evidence="3 4">441</strain>
    </source>
</reference>
<dbReference type="EMBL" id="KN833750">
    <property type="protein sequence ID" value="KIK21570.1"/>
    <property type="molecule type" value="Genomic_DNA"/>
</dbReference>
<evidence type="ECO:0000313" key="4">
    <source>
        <dbReference type="Proteomes" id="UP000054018"/>
    </source>
</evidence>
<dbReference type="Pfam" id="PF18803">
    <property type="entry name" value="CxC2"/>
    <property type="match status" value="1"/>
</dbReference>
<evidence type="ECO:0000256" key="1">
    <source>
        <dbReference type="SAM" id="MobiDB-lite"/>
    </source>
</evidence>
<gene>
    <name evidence="3" type="ORF">PISMIDRAFT_103870</name>
</gene>
<evidence type="ECO:0000259" key="2">
    <source>
        <dbReference type="Pfam" id="PF18803"/>
    </source>
</evidence>
<dbReference type="Proteomes" id="UP000054018">
    <property type="component" value="Unassembled WGS sequence"/>
</dbReference>
<sequence length="541" mass="61913">MQNDYIHKWLPQKEDFLHILLELEAPPVPRICKICRKDGVYRCPDCMHQLLLCTNCCRTMHEAHPFHRIQQWTGDFFEDCALHMTGLQLHLGHGGAPCPSASGNEPPPLSGQSRHATACKDGDQAKDDRQDTRPMDDGEWEDEDNIPLHLRPPVGSKYLTIVDVTGVHFILVRPCQCLNAASYHMQLFRAKLCPSMFDKPSTTFTFSVLDDFLRDNVECGTSGMNYYRKLCQVTSNVFPHLVLDRYWELLRVAQQWHLLKLLKWSGFEDNKNCTKKGDLVLFCMACPQPGINVSTNANLDQWKYTRMVVMDGNFKAEHMHERQPDDQVWLMDGRGFMVTNPPYQAYLKATPHITEKSPCNNHKAINQASVSCGKLNSTGVGATACTQHGCFYPHSIVDFQKGERQLNMDYSLANALSYNMTSIDYVLCFYDINCAYMKNLRRHVDSSDLLHIPPSMRIMAGIGMWHVHGHKEECYMRYSPLFIKGSGWVNGEIIETLWSTLNIVSASTRGMTTPYRQELLDFQMNDSNFMKMIRMGMEIQG</sequence>
<dbReference type="AlphaFoldDB" id="A0A0C9YA54"/>
<accession>A0A0C9YA54</accession>
<feature type="domain" description="CxC2-like cysteine cluster KDZ transposase-associated" evidence="2">
    <location>
        <begin position="155"/>
        <end position="237"/>
    </location>
</feature>
<dbReference type="STRING" id="765257.A0A0C9YA54"/>
<feature type="region of interest" description="Disordered" evidence="1">
    <location>
        <begin position="96"/>
        <end position="146"/>
    </location>
</feature>
<dbReference type="Pfam" id="PF18758">
    <property type="entry name" value="KDZ"/>
    <property type="match status" value="1"/>
</dbReference>
<evidence type="ECO:0000313" key="3">
    <source>
        <dbReference type="EMBL" id="KIK21570.1"/>
    </source>
</evidence>
<keyword evidence="4" id="KW-1185">Reference proteome</keyword>
<dbReference type="HOGENOM" id="CLU_003703_12_2_1"/>
<feature type="compositionally biased region" description="Basic and acidic residues" evidence="1">
    <location>
        <begin position="118"/>
        <end position="136"/>
    </location>
</feature>
<dbReference type="OrthoDB" id="3257768at2759"/>
<protein>
    <submittedName>
        <fullName evidence="3">Unplaced genomic scaffold scaffold_66, whole genome shotgun sequence</fullName>
    </submittedName>
</protein>
<proteinExistence type="predicted"/>
<dbReference type="InterPro" id="IPR041457">
    <property type="entry name" value="CxC2_KDZ-assoc"/>
</dbReference>
<dbReference type="InterPro" id="IPR040521">
    <property type="entry name" value="KDZ"/>
</dbReference>
<reference evidence="4" key="2">
    <citation type="submission" date="2015-01" db="EMBL/GenBank/DDBJ databases">
        <title>Evolutionary Origins and Diversification of the Mycorrhizal Mutualists.</title>
        <authorList>
            <consortium name="DOE Joint Genome Institute"/>
            <consortium name="Mycorrhizal Genomics Consortium"/>
            <person name="Kohler A."/>
            <person name="Kuo A."/>
            <person name="Nagy L.G."/>
            <person name="Floudas D."/>
            <person name="Copeland A."/>
            <person name="Barry K.W."/>
            <person name="Cichocki N."/>
            <person name="Veneault-Fourrey C."/>
            <person name="LaButti K."/>
            <person name="Lindquist E.A."/>
            <person name="Lipzen A."/>
            <person name="Lundell T."/>
            <person name="Morin E."/>
            <person name="Murat C."/>
            <person name="Riley R."/>
            <person name="Ohm R."/>
            <person name="Sun H."/>
            <person name="Tunlid A."/>
            <person name="Henrissat B."/>
            <person name="Grigoriev I.V."/>
            <person name="Hibbett D.S."/>
            <person name="Martin F."/>
        </authorList>
    </citation>
    <scope>NUCLEOTIDE SEQUENCE [LARGE SCALE GENOMIC DNA]</scope>
    <source>
        <strain evidence="4">441</strain>
    </source>
</reference>
<name>A0A0C9YA54_9AGAM</name>
<organism evidence="3 4">
    <name type="scientific">Pisolithus microcarpus 441</name>
    <dbReference type="NCBI Taxonomy" id="765257"/>
    <lineage>
        <taxon>Eukaryota</taxon>
        <taxon>Fungi</taxon>
        <taxon>Dikarya</taxon>
        <taxon>Basidiomycota</taxon>
        <taxon>Agaricomycotina</taxon>
        <taxon>Agaricomycetes</taxon>
        <taxon>Agaricomycetidae</taxon>
        <taxon>Boletales</taxon>
        <taxon>Sclerodermatineae</taxon>
        <taxon>Pisolithaceae</taxon>
        <taxon>Pisolithus</taxon>
    </lineage>
</organism>